<dbReference type="GO" id="GO:0006465">
    <property type="term" value="P:signal peptide processing"/>
    <property type="evidence" value="ECO:0007669"/>
    <property type="project" value="TreeGrafter"/>
</dbReference>
<evidence type="ECO:0000313" key="4">
    <source>
        <dbReference type="EMBL" id="KHE74502.1"/>
    </source>
</evidence>
<evidence type="ECO:0000256" key="1">
    <source>
        <dbReference type="ARBA" id="ARBA00005801"/>
    </source>
</evidence>
<keyword evidence="2" id="KW-0472">Membrane</keyword>
<sequence>MIPPDTAGIGGFVGAHLQEATVGAQLAAVACALAVMVLACTGVWLAATDIRYHRLPGRVVRPLYPVTALLLGASAVLAHDTVRLWWMLWGLLIMKGLFLALRLINPAGMGMGDVRLAGVLGLLTGFSSVTHTVLALAATFVLAGLFCAVLLILRRARASSRIPLGPFMIVGSLGVVAFL</sequence>
<organism evidence="4 5">
    <name type="scientific">Kocuria marina</name>
    <dbReference type="NCBI Taxonomy" id="223184"/>
    <lineage>
        <taxon>Bacteria</taxon>
        <taxon>Bacillati</taxon>
        <taxon>Actinomycetota</taxon>
        <taxon>Actinomycetes</taxon>
        <taxon>Micrococcales</taxon>
        <taxon>Micrococcaceae</taxon>
        <taxon>Kocuria</taxon>
    </lineage>
</organism>
<dbReference type="PANTHER" id="PTHR30487:SF0">
    <property type="entry name" value="PREPILIN LEADER PEPTIDASE_N-METHYLTRANSFERASE-RELATED"/>
    <property type="match status" value="1"/>
</dbReference>
<reference evidence="4 5" key="1">
    <citation type="submission" date="2014-09" db="EMBL/GenBank/DDBJ databases">
        <title>High-quality draft genome sequence of Kocuria marina SO9-6, an actinobacterium isolated from a copper mine.</title>
        <authorList>
            <person name="Castro D.B."/>
            <person name="Pereira L.B."/>
            <person name="Silva M.V."/>
            <person name="Silva B.P."/>
            <person name="Zanardi B.R."/>
            <person name="Carlos C."/>
            <person name="Belgini D.R."/>
            <person name="Limache E.G."/>
            <person name="Lacerda G.V."/>
            <person name="Nery M.B."/>
            <person name="Gomes M.B."/>
            <person name="Souza S."/>
            <person name="Silva T.M."/>
            <person name="Rodrigues V.D."/>
            <person name="Paulino L.C."/>
            <person name="Vicentini R."/>
            <person name="Ferraz L.F."/>
            <person name="Ottoboni L.M."/>
        </authorList>
    </citation>
    <scope>NUCLEOTIDE SEQUENCE [LARGE SCALE GENOMIC DNA]</scope>
    <source>
        <strain evidence="4 5">SO9-6</strain>
    </source>
</reference>
<dbReference type="Pfam" id="PF01478">
    <property type="entry name" value="Peptidase_A24"/>
    <property type="match status" value="1"/>
</dbReference>
<name>A0A0B0DEB8_9MICC</name>
<accession>A0A0B0DEB8</accession>
<keyword evidence="2" id="KW-0812">Transmembrane</keyword>
<gene>
    <name evidence="4" type="ORF">AS25_06810</name>
</gene>
<keyword evidence="2" id="KW-1133">Transmembrane helix</keyword>
<comment type="caution">
    <text evidence="4">The sequence shown here is derived from an EMBL/GenBank/DDBJ whole genome shotgun (WGS) entry which is preliminary data.</text>
</comment>
<feature type="transmembrane region" description="Helical" evidence="2">
    <location>
        <begin position="135"/>
        <end position="153"/>
    </location>
</feature>
<dbReference type="EMBL" id="JROM01000021">
    <property type="protein sequence ID" value="KHE74502.1"/>
    <property type="molecule type" value="Genomic_DNA"/>
</dbReference>
<dbReference type="AlphaFoldDB" id="A0A0B0DEB8"/>
<dbReference type="PANTHER" id="PTHR30487">
    <property type="entry name" value="TYPE 4 PREPILIN-LIKE PROTEINS LEADER PEPTIDE-PROCESSING ENZYME"/>
    <property type="match status" value="1"/>
</dbReference>
<dbReference type="InterPro" id="IPR000045">
    <property type="entry name" value="Prepilin_IV_endopep_pep"/>
</dbReference>
<evidence type="ECO:0000259" key="3">
    <source>
        <dbReference type="Pfam" id="PF01478"/>
    </source>
</evidence>
<dbReference type="RefSeq" id="WP_035963687.1">
    <property type="nucleotide sequence ID" value="NZ_JROM01000021.1"/>
</dbReference>
<dbReference type="GO" id="GO:0004190">
    <property type="term" value="F:aspartic-type endopeptidase activity"/>
    <property type="evidence" value="ECO:0007669"/>
    <property type="project" value="InterPro"/>
</dbReference>
<feature type="transmembrane region" description="Helical" evidence="2">
    <location>
        <begin position="26"/>
        <end position="47"/>
    </location>
</feature>
<feature type="domain" description="Prepilin type IV endopeptidase peptidase" evidence="3">
    <location>
        <begin position="37"/>
        <end position="146"/>
    </location>
</feature>
<dbReference type="eggNOG" id="COG1989">
    <property type="taxonomic scope" value="Bacteria"/>
</dbReference>
<feature type="transmembrane region" description="Helical" evidence="2">
    <location>
        <begin position="84"/>
        <end position="101"/>
    </location>
</feature>
<comment type="similarity">
    <text evidence="1">Belongs to the peptidase A24 family.</text>
</comment>
<protein>
    <submittedName>
        <fullName evidence="4">Peptidase A24</fullName>
    </submittedName>
</protein>
<dbReference type="GO" id="GO:0005886">
    <property type="term" value="C:plasma membrane"/>
    <property type="evidence" value="ECO:0007669"/>
    <property type="project" value="TreeGrafter"/>
</dbReference>
<evidence type="ECO:0000256" key="2">
    <source>
        <dbReference type="SAM" id="Phobius"/>
    </source>
</evidence>
<proteinExistence type="inferred from homology"/>
<dbReference type="STRING" id="223184.AS25_06810"/>
<evidence type="ECO:0000313" key="5">
    <source>
        <dbReference type="Proteomes" id="UP000030664"/>
    </source>
</evidence>
<dbReference type="Proteomes" id="UP000030664">
    <property type="component" value="Unassembled WGS sequence"/>
</dbReference>
<dbReference type="InterPro" id="IPR050882">
    <property type="entry name" value="Prepilin_peptidase/N-MTase"/>
</dbReference>
<dbReference type="Gene3D" id="1.20.120.1220">
    <property type="match status" value="1"/>
</dbReference>